<dbReference type="AlphaFoldDB" id="A0AA35RMR1"/>
<reference evidence="7" key="1">
    <citation type="submission" date="2023-03" db="EMBL/GenBank/DDBJ databases">
        <authorList>
            <person name="Steffen K."/>
            <person name="Cardenas P."/>
        </authorList>
    </citation>
    <scope>NUCLEOTIDE SEQUENCE</scope>
</reference>
<proteinExistence type="inferred from homology"/>
<dbReference type="FunFam" id="3.30.1370.30:FF:000002">
    <property type="entry name" value="30S ribosomal protein S8"/>
    <property type="match status" value="1"/>
</dbReference>
<evidence type="ECO:0000256" key="6">
    <source>
        <dbReference type="ARBA" id="ARBA00023274"/>
    </source>
</evidence>
<organism evidence="7 8">
    <name type="scientific">Geodia barretti</name>
    <name type="common">Barrett's horny sponge</name>
    <dbReference type="NCBI Taxonomy" id="519541"/>
    <lineage>
        <taxon>Eukaryota</taxon>
        <taxon>Metazoa</taxon>
        <taxon>Porifera</taxon>
        <taxon>Demospongiae</taxon>
        <taxon>Heteroscleromorpha</taxon>
        <taxon>Tetractinellida</taxon>
        <taxon>Astrophorina</taxon>
        <taxon>Geodiidae</taxon>
        <taxon>Geodia</taxon>
    </lineage>
</organism>
<gene>
    <name evidence="7" type="ORF">GBAR_LOCUS8353</name>
</gene>
<dbReference type="GO" id="GO:0005737">
    <property type="term" value="C:cytoplasm"/>
    <property type="evidence" value="ECO:0007669"/>
    <property type="project" value="UniProtKB-ARBA"/>
</dbReference>
<dbReference type="Pfam" id="PF00410">
    <property type="entry name" value="Ribosomal_S8"/>
    <property type="match status" value="1"/>
</dbReference>
<dbReference type="PANTHER" id="PTHR11758">
    <property type="entry name" value="40S RIBOSOMAL PROTEIN S15A"/>
    <property type="match status" value="1"/>
</dbReference>
<keyword evidence="5 7" id="KW-0689">Ribosomal protein</keyword>
<dbReference type="InterPro" id="IPR035987">
    <property type="entry name" value="Ribosomal_uS8_sf"/>
</dbReference>
<evidence type="ECO:0000313" key="7">
    <source>
        <dbReference type="EMBL" id="CAI8013101.1"/>
    </source>
</evidence>
<keyword evidence="3" id="KW-0699">rRNA-binding</keyword>
<dbReference type="GO" id="GO:0019843">
    <property type="term" value="F:rRNA binding"/>
    <property type="evidence" value="ECO:0007669"/>
    <property type="project" value="UniProtKB-KW"/>
</dbReference>
<dbReference type="GO" id="GO:0005840">
    <property type="term" value="C:ribosome"/>
    <property type="evidence" value="ECO:0007669"/>
    <property type="project" value="UniProtKB-KW"/>
</dbReference>
<comment type="function">
    <text evidence="1">One of the primary rRNA binding proteins, it binds directly to 16S rRNA central domain where it helps coordinate assembly of the platform of the 30S subunit.</text>
</comment>
<dbReference type="SUPFAM" id="SSF56047">
    <property type="entry name" value="Ribosomal protein S8"/>
    <property type="match status" value="1"/>
</dbReference>
<comment type="caution">
    <text evidence="7">The sequence shown here is derived from an EMBL/GenBank/DDBJ whole genome shotgun (WGS) entry which is preliminary data.</text>
</comment>
<keyword evidence="6" id="KW-0687">Ribonucleoprotein</keyword>
<evidence type="ECO:0000256" key="3">
    <source>
        <dbReference type="ARBA" id="ARBA00022730"/>
    </source>
</evidence>
<dbReference type="GO" id="GO:1990904">
    <property type="term" value="C:ribonucleoprotein complex"/>
    <property type="evidence" value="ECO:0007669"/>
    <property type="project" value="UniProtKB-KW"/>
</dbReference>
<evidence type="ECO:0000256" key="5">
    <source>
        <dbReference type="ARBA" id="ARBA00022980"/>
    </source>
</evidence>
<evidence type="ECO:0000256" key="2">
    <source>
        <dbReference type="ARBA" id="ARBA00006471"/>
    </source>
</evidence>
<dbReference type="FunFam" id="3.30.1490.10:FF:000001">
    <property type="entry name" value="30S ribosomal protein S8"/>
    <property type="match status" value="1"/>
</dbReference>
<accession>A0AA35RMR1</accession>
<dbReference type="EMBL" id="CASHTH010001238">
    <property type="protein sequence ID" value="CAI8013101.1"/>
    <property type="molecule type" value="Genomic_DNA"/>
</dbReference>
<evidence type="ECO:0000256" key="1">
    <source>
        <dbReference type="ARBA" id="ARBA00002569"/>
    </source>
</evidence>
<dbReference type="NCBIfam" id="NF001109">
    <property type="entry name" value="PRK00136.1"/>
    <property type="match status" value="1"/>
</dbReference>
<keyword evidence="8" id="KW-1185">Reference proteome</keyword>
<dbReference type="Gene3D" id="3.30.1370.30">
    <property type="match status" value="1"/>
</dbReference>
<protein>
    <submittedName>
        <fullName evidence="7">30S ribosomal protein S8</fullName>
    </submittedName>
</protein>
<evidence type="ECO:0000256" key="4">
    <source>
        <dbReference type="ARBA" id="ARBA00022884"/>
    </source>
</evidence>
<dbReference type="Proteomes" id="UP001174909">
    <property type="component" value="Unassembled WGS sequence"/>
</dbReference>
<dbReference type="GO" id="GO:0003735">
    <property type="term" value="F:structural constituent of ribosome"/>
    <property type="evidence" value="ECO:0007669"/>
    <property type="project" value="InterPro"/>
</dbReference>
<dbReference type="GO" id="GO:0006412">
    <property type="term" value="P:translation"/>
    <property type="evidence" value="ECO:0007669"/>
    <property type="project" value="InterPro"/>
</dbReference>
<evidence type="ECO:0000313" key="8">
    <source>
        <dbReference type="Proteomes" id="UP001174909"/>
    </source>
</evidence>
<dbReference type="InterPro" id="IPR000630">
    <property type="entry name" value="Ribosomal_uS8"/>
</dbReference>
<name>A0AA35RMR1_GEOBA</name>
<sequence length="132" mass="14614">MPVNDPVADMLTRIRNGIHARHESVLVPHSKLKAAVATILKEQGYIRDYDMPRGHQFPTMRVHLAYRTGREPVISGLKRVSKPGLRVYVGKGEIPRVFGGLGVAILSTSRGVMGGRQAWRLGIGGELLCYVW</sequence>
<keyword evidence="4" id="KW-0694">RNA-binding</keyword>
<comment type="similarity">
    <text evidence="2">Belongs to the universal ribosomal protein uS8 family.</text>
</comment>
<dbReference type="HAMAP" id="MF_01302_B">
    <property type="entry name" value="Ribosomal_uS8_B"/>
    <property type="match status" value="1"/>
</dbReference>
<dbReference type="Gene3D" id="3.30.1490.10">
    <property type="match status" value="1"/>
</dbReference>